<accession>A0A0R0LX73</accession>
<gene>
    <name evidence="2" type="ORF">M153_5460003635</name>
</gene>
<protein>
    <recommendedName>
        <fullName evidence="4">Transmembrane protein</fullName>
    </recommendedName>
</protein>
<evidence type="ECO:0000313" key="3">
    <source>
        <dbReference type="Proteomes" id="UP000051530"/>
    </source>
</evidence>
<feature type="transmembrane region" description="Helical" evidence="1">
    <location>
        <begin position="41"/>
        <end position="58"/>
    </location>
</feature>
<evidence type="ECO:0008006" key="4">
    <source>
        <dbReference type="Google" id="ProtNLM"/>
    </source>
</evidence>
<reference evidence="2 3" key="1">
    <citation type="submission" date="2015-07" db="EMBL/GenBank/DDBJ databases">
        <title>The genome of Pseudoloma neurophilia, a relevant intracellular parasite of the zebrafish.</title>
        <authorList>
            <person name="Ndikumana S."/>
            <person name="Pelin A."/>
            <person name="Sanders J."/>
            <person name="Corradi N."/>
        </authorList>
    </citation>
    <scope>NUCLEOTIDE SEQUENCE [LARGE SCALE GENOMIC DNA]</scope>
    <source>
        <strain evidence="2 3">MK1</strain>
    </source>
</reference>
<evidence type="ECO:0000256" key="1">
    <source>
        <dbReference type="SAM" id="Phobius"/>
    </source>
</evidence>
<feature type="transmembrane region" description="Helical" evidence="1">
    <location>
        <begin position="64"/>
        <end position="81"/>
    </location>
</feature>
<keyword evidence="1" id="KW-0812">Transmembrane</keyword>
<organism evidence="2 3">
    <name type="scientific">Pseudoloma neurophilia</name>
    <dbReference type="NCBI Taxonomy" id="146866"/>
    <lineage>
        <taxon>Eukaryota</taxon>
        <taxon>Fungi</taxon>
        <taxon>Fungi incertae sedis</taxon>
        <taxon>Microsporidia</taxon>
        <taxon>Pseudoloma</taxon>
    </lineage>
</organism>
<evidence type="ECO:0000313" key="2">
    <source>
        <dbReference type="EMBL" id="KRH93818.1"/>
    </source>
</evidence>
<keyword evidence="1" id="KW-1133">Transmembrane helix</keyword>
<dbReference type="VEuPathDB" id="MicrosporidiaDB:M153_5460003635"/>
<dbReference type="AlphaFoldDB" id="A0A0R0LX73"/>
<dbReference type="EMBL" id="LGUB01000205">
    <property type="protein sequence ID" value="KRH93818.1"/>
    <property type="molecule type" value="Genomic_DNA"/>
</dbReference>
<proteinExistence type="predicted"/>
<keyword evidence="3" id="KW-1185">Reference proteome</keyword>
<keyword evidence="1" id="KW-0472">Membrane</keyword>
<comment type="caution">
    <text evidence="2">The sequence shown here is derived from an EMBL/GenBank/DDBJ whole genome shotgun (WGS) entry which is preliminary data.</text>
</comment>
<sequence>MNRGPQSKNKGSQKMNKGSQIMNRGSKIMNNPILRPSAPQVYAFVSILLALLNFFQFISTINCLFFTLMIFLEYVLIFFSIS</sequence>
<dbReference type="Proteomes" id="UP000051530">
    <property type="component" value="Unassembled WGS sequence"/>
</dbReference>
<name>A0A0R0LX73_9MICR</name>